<feature type="domain" description="Flagellar motor switch protein FliG C-terminal" evidence="10">
    <location>
        <begin position="219"/>
        <end position="325"/>
    </location>
</feature>
<evidence type="ECO:0000256" key="9">
    <source>
        <dbReference type="ARBA" id="ARBA00023143"/>
    </source>
</evidence>
<evidence type="ECO:0000313" key="13">
    <source>
        <dbReference type="EMBL" id="RBR31740.1"/>
    </source>
</evidence>
<dbReference type="GO" id="GO:0009425">
    <property type="term" value="C:bacterial-type flagellum basal body"/>
    <property type="evidence" value="ECO:0007669"/>
    <property type="project" value="UniProtKB-SubCell"/>
</dbReference>
<keyword evidence="5" id="KW-1003">Cell membrane</keyword>
<dbReference type="GO" id="GO:0003774">
    <property type="term" value="F:cytoskeletal motor activity"/>
    <property type="evidence" value="ECO:0007669"/>
    <property type="project" value="InterPro"/>
</dbReference>
<keyword evidence="13" id="KW-0966">Cell projection</keyword>
<dbReference type="InterPro" id="IPR032779">
    <property type="entry name" value="FliG_M"/>
</dbReference>
<dbReference type="InterPro" id="IPR028263">
    <property type="entry name" value="FliG_N"/>
</dbReference>
<comment type="subcellular location">
    <subcellularLocation>
        <location evidence="1">Bacterial flagellum basal body</location>
    </subcellularLocation>
    <subcellularLocation>
        <location evidence="2">Cell membrane</location>
        <topology evidence="2">Peripheral membrane protein</topology>
        <orientation evidence="2">Cytoplasmic side</orientation>
    </subcellularLocation>
</comment>
<dbReference type="PRINTS" id="PR00954">
    <property type="entry name" value="FLGMOTORFLIG"/>
</dbReference>
<dbReference type="Pfam" id="PF01706">
    <property type="entry name" value="FliG_C"/>
    <property type="match status" value="1"/>
</dbReference>
<evidence type="ECO:0000256" key="1">
    <source>
        <dbReference type="ARBA" id="ARBA00004117"/>
    </source>
</evidence>
<dbReference type="Proteomes" id="UP000252800">
    <property type="component" value="Unassembled WGS sequence"/>
</dbReference>
<evidence type="ECO:0000256" key="6">
    <source>
        <dbReference type="ARBA" id="ARBA00022500"/>
    </source>
</evidence>
<gene>
    <name evidence="13" type="ORF">EB18_00163</name>
</gene>
<keyword evidence="13" id="KW-0969">Cilium</keyword>
<comment type="similarity">
    <text evidence="3">Belongs to the FliG family.</text>
</comment>
<evidence type="ECO:0000256" key="7">
    <source>
        <dbReference type="ARBA" id="ARBA00022779"/>
    </source>
</evidence>
<accession>A0A366SKI9</accession>
<name>A0A366SKI9_9ENTE</name>
<evidence type="ECO:0000259" key="11">
    <source>
        <dbReference type="Pfam" id="PF14841"/>
    </source>
</evidence>
<dbReference type="PANTHER" id="PTHR30534:SF0">
    <property type="entry name" value="FLAGELLAR MOTOR SWITCH PROTEIN FLIG"/>
    <property type="match status" value="1"/>
</dbReference>
<reference evidence="13 14" key="1">
    <citation type="submission" date="2015-06" db="EMBL/GenBank/DDBJ databases">
        <title>The Genome Sequence of Enterococcus cecorum 170AEA1.</title>
        <authorList>
            <consortium name="The Broad Institute Genomics Platform"/>
            <consortium name="The Broad Institute Genome Sequencing Center for Infectious Disease"/>
            <person name="Earl A.M."/>
            <person name="Van Tyne D."/>
            <person name="Lebreton F."/>
            <person name="Saavedra J.T."/>
            <person name="Gilmore M.S."/>
            <person name="Manson McGuire A."/>
            <person name="Clock S."/>
            <person name="Crupain M."/>
            <person name="Rangan U."/>
            <person name="Young S."/>
            <person name="Abouelleil A."/>
            <person name="Cao P."/>
            <person name="Chapman S.B."/>
            <person name="Griggs A."/>
            <person name="Priest M."/>
            <person name="Shea T."/>
            <person name="Wortman J."/>
            <person name="Nusbaum C."/>
            <person name="Birren B."/>
        </authorList>
    </citation>
    <scope>NUCLEOTIDE SEQUENCE [LARGE SCALE GENOMIC DNA]</scope>
    <source>
        <strain evidence="13 14">170AEA1</strain>
    </source>
</reference>
<dbReference type="PIRSF" id="PIRSF003161">
    <property type="entry name" value="FliG"/>
    <property type="match status" value="1"/>
</dbReference>
<keyword evidence="9" id="KW-0975">Bacterial flagellum</keyword>
<sequence>MTETMDGVKKAAILLISLGSDISSKVMKLLPESVIRKVSYEIANIETVTPEDRDSILNEFLETSIAQKYVIDGGFDYAKNLLNQALGPQRAKEVIDVLSQIQLRERPFNIARKADTQQLINLLLNEHPQTIALIMCYVQPDKAATILSNFPPQMQVEIAERIGMIASTSPNTIKRIEKVIENKFSNFVENNTEAAGGVHTLVEILNSVGRSTEKNILADLDKRQPELSSEVKSSLFTFDDIITLDKLDVQKVLRFVDNNVLVLALKGTGDDIKEFIFSNLSSRAVENIKEEMQFMGPTRLSAVEEAQQKVVSIIRRLDEEGEIYITRGEQDDVVK</sequence>
<feature type="domain" description="Flagellar motor switch protein FliG N-terminal" evidence="12">
    <location>
        <begin position="5"/>
        <end position="105"/>
    </location>
</feature>
<keyword evidence="13" id="KW-0282">Flagellum</keyword>
<evidence type="ECO:0000256" key="4">
    <source>
        <dbReference type="ARBA" id="ARBA00021870"/>
    </source>
</evidence>
<dbReference type="Pfam" id="PF14842">
    <property type="entry name" value="FliG_N"/>
    <property type="match status" value="1"/>
</dbReference>
<dbReference type="InterPro" id="IPR011002">
    <property type="entry name" value="FliG_a-hlx"/>
</dbReference>
<protein>
    <recommendedName>
        <fullName evidence="4">Flagellar motor switch protein FliG</fullName>
    </recommendedName>
</protein>
<evidence type="ECO:0000256" key="3">
    <source>
        <dbReference type="ARBA" id="ARBA00010299"/>
    </source>
</evidence>
<dbReference type="Pfam" id="PF14841">
    <property type="entry name" value="FliG_M"/>
    <property type="match status" value="1"/>
</dbReference>
<feature type="domain" description="Flagellar motor switch protein FliG middle" evidence="11">
    <location>
        <begin position="117"/>
        <end position="189"/>
    </location>
</feature>
<dbReference type="EMBL" id="LEOY01000002">
    <property type="protein sequence ID" value="RBR31740.1"/>
    <property type="molecule type" value="Genomic_DNA"/>
</dbReference>
<dbReference type="GO" id="GO:0006935">
    <property type="term" value="P:chemotaxis"/>
    <property type="evidence" value="ECO:0007669"/>
    <property type="project" value="UniProtKB-KW"/>
</dbReference>
<dbReference type="PANTHER" id="PTHR30534">
    <property type="entry name" value="FLAGELLAR MOTOR SWITCH PROTEIN FLIG"/>
    <property type="match status" value="1"/>
</dbReference>
<evidence type="ECO:0000256" key="2">
    <source>
        <dbReference type="ARBA" id="ARBA00004413"/>
    </source>
</evidence>
<dbReference type="GO" id="GO:0005886">
    <property type="term" value="C:plasma membrane"/>
    <property type="evidence" value="ECO:0007669"/>
    <property type="project" value="UniProtKB-SubCell"/>
</dbReference>
<evidence type="ECO:0000259" key="12">
    <source>
        <dbReference type="Pfam" id="PF14842"/>
    </source>
</evidence>
<evidence type="ECO:0000256" key="5">
    <source>
        <dbReference type="ARBA" id="ARBA00022475"/>
    </source>
</evidence>
<keyword evidence="7" id="KW-0283">Flagellar rotation</keyword>
<organism evidence="13 14">
    <name type="scientific">Enterococcus cecorum</name>
    <dbReference type="NCBI Taxonomy" id="44008"/>
    <lineage>
        <taxon>Bacteria</taxon>
        <taxon>Bacillati</taxon>
        <taxon>Bacillota</taxon>
        <taxon>Bacilli</taxon>
        <taxon>Lactobacillales</taxon>
        <taxon>Enterococcaceae</taxon>
        <taxon>Enterococcus</taxon>
    </lineage>
</organism>
<evidence type="ECO:0000313" key="14">
    <source>
        <dbReference type="Proteomes" id="UP000252800"/>
    </source>
</evidence>
<dbReference type="InterPro" id="IPR000090">
    <property type="entry name" value="Flg_Motor_Flig"/>
</dbReference>
<dbReference type="Gene3D" id="1.10.220.30">
    <property type="match status" value="3"/>
</dbReference>
<comment type="caution">
    <text evidence="13">The sequence shown here is derived from an EMBL/GenBank/DDBJ whole genome shotgun (WGS) entry which is preliminary data.</text>
</comment>
<dbReference type="SUPFAM" id="SSF48029">
    <property type="entry name" value="FliG"/>
    <property type="match status" value="2"/>
</dbReference>
<dbReference type="GO" id="GO:0071973">
    <property type="term" value="P:bacterial-type flagellum-dependent cell motility"/>
    <property type="evidence" value="ECO:0007669"/>
    <property type="project" value="InterPro"/>
</dbReference>
<evidence type="ECO:0000256" key="8">
    <source>
        <dbReference type="ARBA" id="ARBA00023136"/>
    </source>
</evidence>
<evidence type="ECO:0000259" key="10">
    <source>
        <dbReference type="Pfam" id="PF01706"/>
    </source>
</evidence>
<dbReference type="AlphaFoldDB" id="A0A366SKI9"/>
<dbReference type="InterPro" id="IPR023087">
    <property type="entry name" value="Flg_Motor_Flig_C"/>
</dbReference>
<dbReference type="NCBIfam" id="TIGR00207">
    <property type="entry name" value="fliG"/>
    <property type="match status" value="1"/>
</dbReference>
<keyword evidence="8" id="KW-0472">Membrane</keyword>
<keyword evidence="6" id="KW-0145">Chemotaxis</keyword>
<proteinExistence type="inferred from homology"/>